<evidence type="ECO:0000313" key="1">
    <source>
        <dbReference type="EMBL" id="BFO80181.1"/>
    </source>
</evidence>
<name>A0AB33JJ74_9BACT</name>
<proteinExistence type="predicted"/>
<protein>
    <submittedName>
        <fullName evidence="1">Uncharacterized protein</fullName>
    </submittedName>
</protein>
<organism evidence="1">
    <name type="scientific">Prevotella sp. GTC17262</name>
    <dbReference type="NCBI Taxonomy" id="3236797"/>
    <lineage>
        <taxon>Bacteria</taxon>
        <taxon>Pseudomonadati</taxon>
        <taxon>Bacteroidota</taxon>
        <taxon>Bacteroidia</taxon>
        <taxon>Bacteroidales</taxon>
        <taxon>Prevotellaceae</taxon>
        <taxon>Prevotella</taxon>
    </lineage>
</organism>
<gene>
    <name evidence="1" type="ORF">GTC17262_03720</name>
</gene>
<dbReference type="EMBL" id="AP035789">
    <property type="protein sequence ID" value="BFO80181.1"/>
    <property type="molecule type" value="Genomic_DNA"/>
</dbReference>
<dbReference type="AlphaFoldDB" id="A0AB33JJ74"/>
<reference evidence="1" key="1">
    <citation type="submission" date="2024-07" db="EMBL/GenBank/DDBJ databases">
        <title>Complete genome sequence of Prevotella sp. YM-2024 GTC17262.</title>
        <authorList>
            <person name="Hayashi M."/>
            <person name="Muto Y."/>
            <person name="Tanaka K."/>
            <person name="Niwa H."/>
        </authorList>
    </citation>
    <scope>NUCLEOTIDE SEQUENCE</scope>
    <source>
        <strain evidence="1">GTC17262</strain>
    </source>
</reference>
<accession>A0AB33JJ74</accession>
<sequence length="60" mass="6875">MPQVFLKFSRLSIINELELVNVATTRFVSLSMLLPSINKQTKEMAESDTIEYNMLNLAIQ</sequence>